<sequence>MAYSRKNKLLFIHIPKNAGKSVEVALDLVPKELVLSPRFRSILNRFSKLLLKLTSNEMPREILFGPIDYTLCAQHLTYAEIEMLNLISNDQLDDLIVFSIVRNPYSRAISTYRHFCGNLDLSEFKDFWSRRFELINDHNKLAHLRTQKSFLVNPDGRIAVPNLLHFETLESDLRDFCQSYSLSFDSLPKLGQAHRIDYREFYDDEAKNLISVIFEDDFEAFDYDFDYE</sequence>
<protein>
    <submittedName>
        <fullName evidence="1">Sulfotransferase family 2 domain-containing protein</fullName>
    </submittedName>
</protein>
<keyword evidence="2" id="KW-1185">Reference proteome</keyword>
<dbReference type="SUPFAM" id="SSF52540">
    <property type="entry name" value="P-loop containing nucleoside triphosphate hydrolases"/>
    <property type="match status" value="1"/>
</dbReference>
<name>A0ABU1ALK3_9BACT</name>
<dbReference type="Pfam" id="PF03567">
    <property type="entry name" value="Sulfotransfer_2"/>
    <property type="match status" value="1"/>
</dbReference>
<dbReference type="RefSeq" id="WP_308986042.1">
    <property type="nucleotide sequence ID" value="NZ_JARXIC010000027.1"/>
</dbReference>
<dbReference type="Proteomes" id="UP001243717">
    <property type="component" value="Unassembled WGS sequence"/>
</dbReference>
<organism evidence="1 2">
    <name type="scientific">Thalassobacterium sedimentorum</name>
    <dbReference type="NCBI Taxonomy" id="3041258"/>
    <lineage>
        <taxon>Bacteria</taxon>
        <taxon>Pseudomonadati</taxon>
        <taxon>Verrucomicrobiota</taxon>
        <taxon>Opitutia</taxon>
        <taxon>Puniceicoccales</taxon>
        <taxon>Coraliomargaritaceae</taxon>
        <taxon>Thalassobacterium</taxon>
    </lineage>
</organism>
<dbReference type="EMBL" id="JARXIC010000027">
    <property type="protein sequence ID" value="MDQ8195592.1"/>
    <property type="molecule type" value="Genomic_DNA"/>
</dbReference>
<proteinExistence type="predicted"/>
<evidence type="ECO:0000313" key="1">
    <source>
        <dbReference type="EMBL" id="MDQ8195592.1"/>
    </source>
</evidence>
<dbReference type="InterPro" id="IPR005331">
    <property type="entry name" value="Sulfotransferase"/>
</dbReference>
<comment type="caution">
    <text evidence="1">The sequence shown here is derived from an EMBL/GenBank/DDBJ whole genome shotgun (WGS) entry which is preliminary data.</text>
</comment>
<gene>
    <name evidence="1" type="ORF">QEH59_14255</name>
</gene>
<accession>A0ABU1ALK3</accession>
<evidence type="ECO:0000313" key="2">
    <source>
        <dbReference type="Proteomes" id="UP001243717"/>
    </source>
</evidence>
<dbReference type="Gene3D" id="3.40.50.300">
    <property type="entry name" value="P-loop containing nucleotide triphosphate hydrolases"/>
    <property type="match status" value="1"/>
</dbReference>
<reference evidence="1 2" key="1">
    <citation type="submission" date="2023-04" db="EMBL/GenBank/DDBJ databases">
        <title>A novel bacteria isolated from coastal sediment.</title>
        <authorList>
            <person name="Liu X.-J."/>
            <person name="Du Z.-J."/>
        </authorList>
    </citation>
    <scope>NUCLEOTIDE SEQUENCE [LARGE SCALE GENOMIC DNA]</scope>
    <source>
        <strain evidence="1 2">SDUM461004</strain>
    </source>
</reference>
<dbReference type="InterPro" id="IPR027417">
    <property type="entry name" value="P-loop_NTPase"/>
</dbReference>